<accession>A0ABX4G2J2</accession>
<dbReference type="Proteomes" id="UP000215999">
    <property type="component" value="Unassembled WGS sequence"/>
</dbReference>
<gene>
    <name evidence="1" type="ORF">ASV53_06060</name>
</gene>
<organism evidence="1 2">
    <name type="scientific">Photobacterium sanguinicancri</name>
    <dbReference type="NCBI Taxonomy" id="875932"/>
    <lineage>
        <taxon>Bacteria</taxon>
        <taxon>Pseudomonadati</taxon>
        <taxon>Pseudomonadota</taxon>
        <taxon>Gammaproteobacteria</taxon>
        <taxon>Vibrionales</taxon>
        <taxon>Vibrionaceae</taxon>
        <taxon>Photobacterium</taxon>
    </lineage>
</organism>
<sequence length="63" mass="7660">MAFCVQDLKLVCKTVENHSKIRCFYITKWMFSFFMIQNSEQVQTHLEESKLNRFVKVTKKYFS</sequence>
<proteinExistence type="predicted"/>
<evidence type="ECO:0000313" key="1">
    <source>
        <dbReference type="EMBL" id="OZS44840.1"/>
    </source>
</evidence>
<evidence type="ECO:0000313" key="2">
    <source>
        <dbReference type="Proteomes" id="UP000215999"/>
    </source>
</evidence>
<keyword evidence="2" id="KW-1185">Reference proteome</keyword>
<name>A0ABX4G2J2_9GAMM</name>
<reference evidence="1 2" key="1">
    <citation type="journal article" date="2016" name="Antonie Van Leeuwenhoek">
        <title>Photobacterium sanguinicancri sp. nov. isolated from marine animals.</title>
        <authorList>
            <person name="Gomez-Gil B."/>
            <person name="Roque A."/>
            <person name="Rotllant G."/>
            <person name="Romalde J.L."/>
            <person name="Doce A."/>
            <person name="Eggermont M."/>
            <person name="Defoirdt T."/>
        </authorList>
    </citation>
    <scope>NUCLEOTIDE SEQUENCE [LARGE SCALE GENOMIC DNA]</scope>
    <source>
        <strain evidence="1 2">CAIM 1827</strain>
    </source>
</reference>
<dbReference type="EMBL" id="NOIF01000024">
    <property type="protein sequence ID" value="OZS44840.1"/>
    <property type="molecule type" value="Genomic_DNA"/>
</dbReference>
<comment type="caution">
    <text evidence="1">The sequence shown here is derived from an EMBL/GenBank/DDBJ whole genome shotgun (WGS) entry which is preliminary data.</text>
</comment>
<protein>
    <submittedName>
        <fullName evidence="1">Uncharacterized protein</fullName>
    </submittedName>
</protein>